<organism evidence="1 2">
    <name type="scientific">Melipona bicolor</name>
    <dbReference type="NCBI Taxonomy" id="60889"/>
    <lineage>
        <taxon>Eukaryota</taxon>
        <taxon>Metazoa</taxon>
        <taxon>Ecdysozoa</taxon>
        <taxon>Arthropoda</taxon>
        <taxon>Hexapoda</taxon>
        <taxon>Insecta</taxon>
        <taxon>Pterygota</taxon>
        <taxon>Neoptera</taxon>
        <taxon>Endopterygota</taxon>
        <taxon>Hymenoptera</taxon>
        <taxon>Apocrita</taxon>
        <taxon>Aculeata</taxon>
        <taxon>Apoidea</taxon>
        <taxon>Anthophila</taxon>
        <taxon>Apidae</taxon>
        <taxon>Melipona</taxon>
    </lineage>
</organism>
<proteinExistence type="predicted"/>
<protein>
    <submittedName>
        <fullName evidence="1">Uncharacterized protein</fullName>
    </submittedName>
</protein>
<dbReference type="AlphaFoldDB" id="A0AA40KEM5"/>
<dbReference type="EMBL" id="JAHYIQ010000052">
    <property type="protein sequence ID" value="KAK1117366.1"/>
    <property type="molecule type" value="Genomic_DNA"/>
</dbReference>
<gene>
    <name evidence="1" type="ORF">K0M31_016738</name>
</gene>
<evidence type="ECO:0000313" key="1">
    <source>
        <dbReference type="EMBL" id="KAK1117366.1"/>
    </source>
</evidence>
<dbReference type="Proteomes" id="UP001177670">
    <property type="component" value="Unassembled WGS sequence"/>
</dbReference>
<evidence type="ECO:0000313" key="2">
    <source>
        <dbReference type="Proteomes" id="UP001177670"/>
    </source>
</evidence>
<comment type="caution">
    <text evidence="1">The sequence shown here is derived from an EMBL/GenBank/DDBJ whole genome shotgun (WGS) entry which is preliminary data.</text>
</comment>
<name>A0AA40KEM5_9HYME</name>
<sequence length="51" mass="5949">MGAYMRPAKESVWTMSAYVRLVRVTNRDDGRIYAFFNFFGLPCNSITCNFM</sequence>
<keyword evidence="2" id="KW-1185">Reference proteome</keyword>
<reference evidence="1" key="1">
    <citation type="submission" date="2021-10" db="EMBL/GenBank/DDBJ databases">
        <title>Melipona bicolor Genome sequencing and assembly.</title>
        <authorList>
            <person name="Araujo N.S."/>
            <person name="Arias M.C."/>
        </authorList>
    </citation>
    <scope>NUCLEOTIDE SEQUENCE</scope>
    <source>
        <strain evidence="1">USP_2M_L1-L4_2017</strain>
        <tissue evidence="1">Whole body</tissue>
    </source>
</reference>
<accession>A0AA40KEM5</accession>